<gene>
    <name evidence="17" type="ORF">pipiens_004061</name>
</gene>
<keyword evidence="12 15" id="KW-0503">Monooxygenase</keyword>
<evidence type="ECO:0000256" key="8">
    <source>
        <dbReference type="ARBA" id="ARBA00022824"/>
    </source>
</evidence>
<feature type="transmembrane region" description="Helical" evidence="16">
    <location>
        <begin position="6"/>
        <end position="22"/>
    </location>
</feature>
<evidence type="ECO:0000256" key="9">
    <source>
        <dbReference type="ARBA" id="ARBA00022848"/>
    </source>
</evidence>
<dbReference type="InterPro" id="IPR036396">
    <property type="entry name" value="Cyt_P450_sf"/>
</dbReference>
<feature type="binding site" description="axial binding residue" evidence="14">
    <location>
        <position position="446"/>
    </location>
    <ligand>
        <name>heme</name>
        <dbReference type="ChEBI" id="CHEBI:30413"/>
    </ligand>
    <ligandPart>
        <name>Fe</name>
        <dbReference type="ChEBI" id="CHEBI:18248"/>
    </ligandPart>
</feature>
<dbReference type="Proteomes" id="UP001562425">
    <property type="component" value="Unassembled WGS sequence"/>
</dbReference>
<name>A0ABD1CQD8_CULPP</name>
<organism evidence="17 18">
    <name type="scientific">Culex pipiens pipiens</name>
    <name type="common">Northern house mosquito</name>
    <dbReference type="NCBI Taxonomy" id="38569"/>
    <lineage>
        <taxon>Eukaryota</taxon>
        <taxon>Metazoa</taxon>
        <taxon>Ecdysozoa</taxon>
        <taxon>Arthropoda</taxon>
        <taxon>Hexapoda</taxon>
        <taxon>Insecta</taxon>
        <taxon>Pterygota</taxon>
        <taxon>Neoptera</taxon>
        <taxon>Endopterygota</taxon>
        <taxon>Diptera</taxon>
        <taxon>Nematocera</taxon>
        <taxon>Culicoidea</taxon>
        <taxon>Culicidae</taxon>
        <taxon>Culicinae</taxon>
        <taxon>Culicini</taxon>
        <taxon>Culex</taxon>
        <taxon>Culex</taxon>
    </lineage>
</organism>
<evidence type="ECO:0000256" key="11">
    <source>
        <dbReference type="ARBA" id="ARBA00023004"/>
    </source>
</evidence>
<keyword evidence="16" id="KW-1133">Transmembrane helix</keyword>
<sequence>MVTEWLVFLLSWIAFYGFYIRWTRRKQYDAARGMEGPKAYPLIGAGYKFLGKSTPEQLHQVLTEITSTYRSPAAVWLGQNLCLFLHKPEHAQAVLKSNDMLNRANFHRYFNVNKGILTQPAHTWKAHRKMLNLCFSPSILKGFMPTINQKSQVFVEQLVGLVGKPEQNIYLEVGKWALDTISATVLGLDYHLQKTDAAVAYLKNIDEYLTLVTKRMATAHQHPDLLYILTRDFRDFARTGKQFYSFSSMVMDSKKDFINPEVMADFKENPRKPRIFIDMVYQMAAADPDHLADEDIRDHLDEVIFAGHDAIATTMAYIMLMMAMHPEVQERVHQEVMSVCPDEGAEFSLEDCNKLTYTEMVCKETMRLFPVGPIIGRRATADVRLDENHIIPQNAQCIISFYQLHRDPDVWGPNADRFDPENFLPEKADQRHPYSFLPFSAGSRNCLGYRYAWLPMKIMLAYLARSYRLKTSLTMDQLTLQNYGIIILRIAQGCQVTVEQREGSMLGR</sequence>
<comment type="cofactor">
    <cofactor evidence="1 14">
        <name>heme</name>
        <dbReference type="ChEBI" id="CHEBI:30413"/>
    </cofactor>
</comment>
<keyword evidence="10 15" id="KW-0560">Oxidoreductase</keyword>
<dbReference type="Pfam" id="PF00067">
    <property type="entry name" value="p450"/>
    <property type="match status" value="1"/>
</dbReference>
<evidence type="ECO:0000313" key="18">
    <source>
        <dbReference type="Proteomes" id="UP001562425"/>
    </source>
</evidence>
<dbReference type="InterPro" id="IPR017972">
    <property type="entry name" value="Cyt_P450_CS"/>
</dbReference>
<keyword evidence="13 16" id="KW-0472">Membrane</keyword>
<dbReference type="SUPFAM" id="SSF48264">
    <property type="entry name" value="Cytochrome P450"/>
    <property type="match status" value="1"/>
</dbReference>
<comment type="subcellular location">
    <subcellularLocation>
        <location evidence="4">Endoplasmic reticulum membrane</location>
        <topology evidence="4">Peripheral membrane protein</topology>
    </subcellularLocation>
    <subcellularLocation>
        <location evidence="3">Microsome membrane</location>
        <topology evidence="3">Peripheral membrane protein</topology>
    </subcellularLocation>
</comment>
<evidence type="ECO:0000256" key="6">
    <source>
        <dbReference type="ARBA" id="ARBA00022617"/>
    </source>
</evidence>
<dbReference type="GO" id="GO:0004497">
    <property type="term" value="F:monooxygenase activity"/>
    <property type="evidence" value="ECO:0007669"/>
    <property type="project" value="UniProtKB-KW"/>
</dbReference>
<evidence type="ECO:0000256" key="14">
    <source>
        <dbReference type="PIRSR" id="PIRSR602401-1"/>
    </source>
</evidence>
<reference evidence="17 18" key="1">
    <citation type="submission" date="2024-05" db="EMBL/GenBank/DDBJ databases">
        <title>Culex pipiens pipiens assembly and annotation.</title>
        <authorList>
            <person name="Alout H."/>
            <person name="Durand T."/>
        </authorList>
    </citation>
    <scope>NUCLEOTIDE SEQUENCE [LARGE SCALE GENOMIC DNA]</scope>
    <source>
        <strain evidence="17">HA-2024</strain>
        <tissue evidence="17">Whole body</tissue>
    </source>
</reference>
<evidence type="ECO:0000256" key="5">
    <source>
        <dbReference type="ARBA" id="ARBA00010617"/>
    </source>
</evidence>
<comment type="function">
    <text evidence="2">May be involved in the metabolism of insect hormones and in the breakdown of synthetic insecticides.</text>
</comment>
<keyword evidence="16" id="KW-0812">Transmembrane</keyword>
<evidence type="ECO:0000256" key="10">
    <source>
        <dbReference type="ARBA" id="ARBA00023002"/>
    </source>
</evidence>
<protein>
    <recommendedName>
        <fullName evidence="19">Cytochrome P450</fullName>
    </recommendedName>
</protein>
<keyword evidence="7 14" id="KW-0479">Metal-binding</keyword>
<evidence type="ECO:0000256" key="15">
    <source>
        <dbReference type="RuleBase" id="RU000461"/>
    </source>
</evidence>
<evidence type="ECO:0000256" key="7">
    <source>
        <dbReference type="ARBA" id="ARBA00022723"/>
    </source>
</evidence>
<comment type="caution">
    <text evidence="17">The sequence shown here is derived from an EMBL/GenBank/DDBJ whole genome shotgun (WGS) entry which is preliminary data.</text>
</comment>
<dbReference type="PRINTS" id="PR00385">
    <property type="entry name" value="P450"/>
</dbReference>
<dbReference type="PRINTS" id="PR00463">
    <property type="entry name" value="EP450I"/>
</dbReference>
<dbReference type="CDD" id="cd11057">
    <property type="entry name" value="CYP313-like"/>
    <property type="match status" value="1"/>
</dbReference>
<keyword evidence="18" id="KW-1185">Reference proteome</keyword>
<evidence type="ECO:0000313" key="17">
    <source>
        <dbReference type="EMBL" id="KAL1378039.1"/>
    </source>
</evidence>
<keyword evidence="6 14" id="KW-0349">Heme</keyword>
<dbReference type="GO" id="GO:0005789">
    <property type="term" value="C:endoplasmic reticulum membrane"/>
    <property type="evidence" value="ECO:0007669"/>
    <property type="project" value="UniProtKB-SubCell"/>
</dbReference>
<evidence type="ECO:0008006" key="19">
    <source>
        <dbReference type="Google" id="ProtNLM"/>
    </source>
</evidence>
<dbReference type="EMBL" id="JBEHCU010010559">
    <property type="protein sequence ID" value="KAL1378039.1"/>
    <property type="molecule type" value="Genomic_DNA"/>
</dbReference>
<dbReference type="Gene3D" id="1.10.630.10">
    <property type="entry name" value="Cytochrome P450"/>
    <property type="match status" value="1"/>
</dbReference>
<dbReference type="InterPro" id="IPR050196">
    <property type="entry name" value="Cytochrome_P450_Monoox"/>
</dbReference>
<accession>A0ABD1CQD8</accession>
<dbReference type="InterPro" id="IPR002401">
    <property type="entry name" value="Cyt_P450_E_grp-I"/>
</dbReference>
<evidence type="ECO:0000256" key="1">
    <source>
        <dbReference type="ARBA" id="ARBA00001971"/>
    </source>
</evidence>
<keyword evidence="9" id="KW-0492">Microsome</keyword>
<evidence type="ECO:0000256" key="12">
    <source>
        <dbReference type="ARBA" id="ARBA00023033"/>
    </source>
</evidence>
<dbReference type="InterPro" id="IPR001128">
    <property type="entry name" value="Cyt_P450"/>
</dbReference>
<dbReference type="PANTHER" id="PTHR24291:SF189">
    <property type="entry name" value="CYTOCHROME P450 4C3-RELATED"/>
    <property type="match status" value="1"/>
</dbReference>
<dbReference type="PROSITE" id="PS00086">
    <property type="entry name" value="CYTOCHROME_P450"/>
    <property type="match status" value="1"/>
</dbReference>
<evidence type="ECO:0000256" key="13">
    <source>
        <dbReference type="ARBA" id="ARBA00023136"/>
    </source>
</evidence>
<dbReference type="AlphaFoldDB" id="A0ABD1CQD8"/>
<keyword evidence="8" id="KW-0256">Endoplasmic reticulum</keyword>
<evidence type="ECO:0000256" key="16">
    <source>
        <dbReference type="SAM" id="Phobius"/>
    </source>
</evidence>
<keyword evidence="11 14" id="KW-0408">Iron</keyword>
<dbReference type="PANTHER" id="PTHR24291">
    <property type="entry name" value="CYTOCHROME P450 FAMILY 4"/>
    <property type="match status" value="1"/>
</dbReference>
<evidence type="ECO:0000256" key="3">
    <source>
        <dbReference type="ARBA" id="ARBA00004174"/>
    </source>
</evidence>
<proteinExistence type="inferred from homology"/>
<evidence type="ECO:0000256" key="4">
    <source>
        <dbReference type="ARBA" id="ARBA00004406"/>
    </source>
</evidence>
<dbReference type="GO" id="GO:0046872">
    <property type="term" value="F:metal ion binding"/>
    <property type="evidence" value="ECO:0007669"/>
    <property type="project" value="UniProtKB-KW"/>
</dbReference>
<evidence type="ECO:0000256" key="2">
    <source>
        <dbReference type="ARBA" id="ARBA00003690"/>
    </source>
</evidence>
<comment type="similarity">
    <text evidence="5 15">Belongs to the cytochrome P450 family.</text>
</comment>